<name>A0A2M7AT32_9BACT</name>
<proteinExistence type="predicted"/>
<gene>
    <name evidence="2" type="ORF">COS78_00530</name>
</gene>
<feature type="transmembrane region" description="Helical" evidence="1">
    <location>
        <begin position="169"/>
        <end position="190"/>
    </location>
</feature>
<organism evidence="2 3">
    <name type="scientific">Candidatus Shapirobacteria bacterium CG06_land_8_20_14_3_00_40_12</name>
    <dbReference type="NCBI Taxonomy" id="1974881"/>
    <lineage>
        <taxon>Bacteria</taxon>
        <taxon>Candidatus Shapironibacteriota</taxon>
    </lineage>
</organism>
<feature type="transmembrane region" description="Helical" evidence="1">
    <location>
        <begin position="12"/>
        <end position="29"/>
    </location>
</feature>
<dbReference type="Proteomes" id="UP000231407">
    <property type="component" value="Unassembled WGS sequence"/>
</dbReference>
<evidence type="ECO:0000313" key="3">
    <source>
        <dbReference type="Proteomes" id="UP000231407"/>
    </source>
</evidence>
<evidence type="ECO:0000256" key="1">
    <source>
        <dbReference type="SAM" id="Phobius"/>
    </source>
</evidence>
<feature type="transmembrane region" description="Helical" evidence="1">
    <location>
        <begin position="85"/>
        <end position="101"/>
    </location>
</feature>
<accession>A0A2M7AT32</accession>
<evidence type="ECO:0008006" key="4">
    <source>
        <dbReference type="Google" id="ProtNLM"/>
    </source>
</evidence>
<keyword evidence="1" id="KW-1133">Transmembrane helix</keyword>
<protein>
    <recommendedName>
        <fullName evidence="4">Prolipoprotein diacylglyceryl transferase</fullName>
    </recommendedName>
</protein>
<keyword evidence="1" id="KW-0472">Membrane</keyword>
<dbReference type="EMBL" id="PEWA01000008">
    <property type="protein sequence ID" value="PIU73772.1"/>
    <property type="molecule type" value="Genomic_DNA"/>
</dbReference>
<feature type="transmembrane region" description="Helical" evidence="1">
    <location>
        <begin position="41"/>
        <end position="65"/>
    </location>
</feature>
<feature type="transmembrane region" description="Helical" evidence="1">
    <location>
        <begin position="133"/>
        <end position="149"/>
    </location>
</feature>
<reference evidence="3" key="1">
    <citation type="submission" date="2017-09" db="EMBL/GenBank/DDBJ databases">
        <title>Depth-based differentiation of microbial function through sediment-hosted aquifers and enrichment of novel symbionts in the deep terrestrial subsurface.</title>
        <authorList>
            <person name="Probst A.J."/>
            <person name="Ladd B."/>
            <person name="Jarett J.K."/>
            <person name="Geller-Mcgrath D.E."/>
            <person name="Sieber C.M.K."/>
            <person name="Emerson J.B."/>
            <person name="Anantharaman K."/>
            <person name="Thomas B.C."/>
            <person name="Malmstrom R."/>
            <person name="Stieglmeier M."/>
            <person name="Klingl A."/>
            <person name="Woyke T."/>
            <person name="Ryan C.M."/>
            <person name="Banfield J.F."/>
        </authorList>
    </citation>
    <scope>NUCLEOTIDE SEQUENCE [LARGE SCALE GENOMIC DNA]</scope>
</reference>
<keyword evidence="1" id="KW-0812">Transmembrane</keyword>
<feature type="transmembrane region" description="Helical" evidence="1">
    <location>
        <begin position="108"/>
        <end position="127"/>
    </location>
</feature>
<evidence type="ECO:0000313" key="2">
    <source>
        <dbReference type="EMBL" id="PIU73772.1"/>
    </source>
</evidence>
<sequence length="208" mass="24343">MWVQVPPSALMWQILVGTVGLLVYLYLTWRVLRNNYKEEDVAAFGWISLLTYLLGSRLAYGFVYWGVWAENPIKWLEFWKMGESNVIGGYLFWISMVWLVATDRGWKFFSLAEDNLWLLLWLNGVYFTVSEKWLPVLLLFLVALISRWLKGRYRSFVWYKSGRKGFLYLTANIIIFLGMSLIYSNIYYIIPALICGVELGILGGERNS</sequence>
<comment type="caution">
    <text evidence="2">The sequence shown here is derived from an EMBL/GenBank/DDBJ whole genome shotgun (WGS) entry which is preliminary data.</text>
</comment>
<dbReference type="AlphaFoldDB" id="A0A2M7AT32"/>